<feature type="transmembrane region" description="Helical" evidence="1">
    <location>
        <begin position="143"/>
        <end position="161"/>
    </location>
</feature>
<dbReference type="EMBL" id="CP154858">
    <property type="protein sequence ID" value="XDT72350.1"/>
    <property type="molecule type" value="Genomic_DNA"/>
</dbReference>
<keyword evidence="1" id="KW-0812">Transmembrane</keyword>
<reference evidence="2" key="1">
    <citation type="submission" date="2024-05" db="EMBL/GenBank/DDBJ databases">
        <title>Genome sequencing of novel strain.</title>
        <authorList>
            <person name="Ganbat D."/>
            <person name="Ganbat S."/>
            <person name="Lee S.-J."/>
        </authorList>
    </citation>
    <scope>NUCLEOTIDE SEQUENCE</scope>
    <source>
        <strain evidence="2">SMD15-11</strain>
    </source>
</reference>
<feature type="transmembrane region" description="Helical" evidence="1">
    <location>
        <begin position="290"/>
        <end position="314"/>
    </location>
</feature>
<proteinExistence type="predicted"/>
<keyword evidence="1" id="KW-1133">Transmembrane helix</keyword>
<feature type="transmembrane region" description="Helical" evidence="1">
    <location>
        <begin position="118"/>
        <end position="137"/>
    </location>
</feature>
<sequence length="315" mass="34369">MKYAAILPGNRSVLFANLGRYWPGKEAGDPERLAAFWKDVARYSPACFRAELEALAEQAAAGEVVTAQLTQSTLFLPWEQRMLALALAIGRPREGFARVCDAYVPVARSGRALIWQMLFIYGLFWLALMVVVSLSVGPLGTRLAVLAGLGVLAVVLAPVLGKRLMALWIDPESALWTRLQSFSLGRSVVVTRSLYQYLLNLGWCIQAGMDVRQSAALSAETEPRAALRARYQQAARAVAEGQSLSKAFVLTGVLQEARLVSAPTTQSGGKLWEPGVTDVVRQSWEEQLRWVATMLPVAVGLVVFTALLLVTLLVL</sequence>
<dbReference type="RefSeq" id="WP_369601360.1">
    <property type="nucleotide sequence ID" value="NZ_CP154858.1"/>
</dbReference>
<name>A0AB39UWZ9_9GAMM</name>
<keyword evidence="1" id="KW-0472">Membrane</keyword>
<dbReference type="Gene3D" id="1.20.81.30">
    <property type="entry name" value="Type II secretion system (T2SS), domain F"/>
    <property type="match status" value="1"/>
</dbReference>
<dbReference type="AlphaFoldDB" id="A0AB39UWZ9"/>
<evidence type="ECO:0000313" key="2">
    <source>
        <dbReference type="EMBL" id="XDT72350.1"/>
    </source>
</evidence>
<evidence type="ECO:0008006" key="3">
    <source>
        <dbReference type="Google" id="ProtNLM"/>
    </source>
</evidence>
<gene>
    <name evidence="2" type="ORF">AAIA72_16375</name>
</gene>
<organism evidence="2">
    <name type="scientific">Thermohahella caldifontis</name>
    <dbReference type="NCBI Taxonomy" id="3142973"/>
    <lineage>
        <taxon>Bacteria</taxon>
        <taxon>Pseudomonadati</taxon>
        <taxon>Pseudomonadota</taxon>
        <taxon>Gammaproteobacteria</taxon>
        <taxon>Oceanospirillales</taxon>
        <taxon>Hahellaceae</taxon>
        <taxon>Thermohahella</taxon>
    </lineage>
</organism>
<evidence type="ECO:0000256" key="1">
    <source>
        <dbReference type="SAM" id="Phobius"/>
    </source>
</evidence>
<accession>A0AB39UWZ9</accession>
<dbReference type="KEGG" id="tcd:AAIA72_16375"/>
<dbReference type="InterPro" id="IPR042094">
    <property type="entry name" value="T2SS_GspF_sf"/>
</dbReference>
<protein>
    <recommendedName>
        <fullName evidence="3">Type II secretion system protein GspF domain-containing protein</fullName>
    </recommendedName>
</protein>